<dbReference type="GO" id="GO:0008168">
    <property type="term" value="F:methyltransferase activity"/>
    <property type="evidence" value="ECO:0007669"/>
    <property type="project" value="UniProtKB-KW"/>
</dbReference>
<comment type="subcellular location">
    <subcellularLocation>
        <location evidence="1">Mitochondrion</location>
    </subcellularLocation>
</comment>
<keyword evidence="7" id="KW-1185">Reference proteome</keyword>
<dbReference type="InParanoid" id="A0A165JWB9"/>
<evidence type="ECO:0000313" key="7">
    <source>
        <dbReference type="Proteomes" id="UP000076842"/>
    </source>
</evidence>
<proteinExistence type="inferred from homology"/>
<dbReference type="AlphaFoldDB" id="A0A165JWB9"/>
<sequence length="356" mass="40141">MYRVHRFIHSTPLCRTYFTTPPVAPSAAIVPHRSVLKVSGSDANEFLNGLTTRKVIPKPNAGIYSVFLHAQGRVLFDTFIYPIEDGFLVEYDSRPTPSLRDMLRRFVLRSRVKLTEVSDQWSVYQLFGGYEPPIKREWQWGPGGALEPVWEVDPPTEFPSAVDRRAPGMGRRWLIPQGEKPPMKGQPYLNVDSMSYTLHRIMTGVPEGAVEIPHGQALPFDHNLDMMGGIDFRKGCYVGQELTVRTYHTGVVRKRVWPVSIYRAGEEPPSTLMIGPQEHTLPPTQSAIPIPGSARSKGRLLCAYQNVGLAVLPLPKDDKSTGEVEMAIDWAEDKDWRIMPRRPSWWPLREESAGAA</sequence>
<organism evidence="6 7">
    <name type="scientific">Calocera cornea HHB12733</name>
    <dbReference type="NCBI Taxonomy" id="1353952"/>
    <lineage>
        <taxon>Eukaryota</taxon>
        <taxon>Fungi</taxon>
        <taxon>Dikarya</taxon>
        <taxon>Basidiomycota</taxon>
        <taxon>Agaricomycotina</taxon>
        <taxon>Dacrymycetes</taxon>
        <taxon>Dacrymycetales</taxon>
        <taxon>Dacrymycetaceae</taxon>
        <taxon>Calocera</taxon>
    </lineage>
</organism>
<dbReference type="PANTHER" id="PTHR22602">
    <property type="entry name" value="TRANSFERASE CAF17, MITOCHONDRIAL-RELATED"/>
    <property type="match status" value="1"/>
</dbReference>
<evidence type="ECO:0000313" key="6">
    <source>
        <dbReference type="EMBL" id="KZT62363.1"/>
    </source>
</evidence>
<dbReference type="InterPro" id="IPR017703">
    <property type="entry name" value="YgfZ/GCV_T_CS"/>
</dbReference>
<dbReference type="OrthoDB" id="191995at2759"/>
<evidence type="ECO:0000256" key="4">
    <source>
        <dbReference type="ARBA" id="ARBA00093447"/>
    </source>
</evidence>
<dbReference type="Pfam" id="PF01571">
    <property type="entry name" value="GCV_T"/>
    <property type="match status" value="1"/>
</dbReference>
<accession>A0A165JWB9</accession>
<name>A0A165JWB9_9BASI</name>
<dbReference type="SUPFAM" id="SSF103025">
    <property type="entry name" value="Folate-binding domain"/>
    <property type="match status" value="1"/>
</dbReference>
<dbReference type="InterPro" id="IPR027266">
    <property type="entry name" value="TrmE/GcvT-like"/>
</dbReference>
<evidence type="ECO:0000259" key="5">
    <source>
        <dbReference type="Pfam" id="PF01571"/>
    </source>
</evidence>
<gene>
    <name evidence="6" type="ORF">CALCODRAFT_426255</name>
</gene>
<dbReference type="PANTHER" id="PTHR22602:SF0">
    <property type="entry name" value="TRANSFERASE CAF17, MITOCHONDRIAL-RELATED"/>
    <property type="match status" value="1"/>
</dbReference>
<dbReference type="GO" id="GO:0005759">
    <property type="term" value="C:mitochondrial matrix"/>
    <property type="evidence" value="ECO:0007669"/>
    <property type="project" value="TreeGrafter"/>
</dbReference>
<dbReference type="Proteomes" id="UP000076842">
    <property type="component" value="Unassembled WGS sequence"/>
</dbReference>
<comment type="similarity">
    <text evidence="4">Belongs to the GcvT family. CAF17/IBA57 subfamily.</text>
</comment>
<protein>
    <submittedName>
        <fullName evidence="6">Aminomethyltransferase folate-binding domain-containing protein</fullName>
    </submittedName>
</protein>
<keyword evidence="3" id="KW-0496">Mitochondrion</keyword>
<evidence type="ECO:0000256" key="3">
    <source>
        <dbReference type="ARBA" id="ARBA00023128"/>
    </source>
</evidence>
<dbReference type="Gene3D" id="3.30.1360.120">
    <property type="entry name" value="Probable tRNA modification gtpase trme, domain 1"/>
    <property type="match status" value="2"/>
</dbReference>
<feature type="domain" description="GCVT N-terminal" evidence="5">
    <location>
        <begin position="36"/>
        <end position="128"/>
    </location>
</feature>
<dbReference type="FunCoup" id="A0A165JWB9">
    <property type="interactions" value="139"/>
</dbReference>
<dbReference type="EMBL" id="KV423917">
    <property type="protein sequence ID" value="KZT62363.1"/>
    <property type="molecule type" value="Genomic_DNA"/>
</dbReference>
<dbReference type="GO" id="GO:0032259">
    <property type="term" value="P:methylation"/>
    <property type="evidence" value="ECO:0007669"/>
    <property type="project" value="UniProtKB-KW"/>
</dbReference>
<keyword evidence="2" id="KW-0809">Transit peptide</keyword>
<evidence type="ECO:0000256" key="2">
    <source>
        <dbReference type="ARBA" id="ARBA00022946"/>
    </source>
</evidence>
<evidence type="ECO:0000256" key="1">
    <source>
        <dbReference type="ARBA" id="ARBA00004173"/>
    </source>
</evidence>
<reference evidence="6 7" key="1">
    <citation type="journal article" date="2016" name="Mol. Biol. Evol.">
        <title>Comparative Genomics of Early-Diverging Mushroom-Forming Fungi Provides Insights into the Origins of Lignocellulose Decay Capabilities.</title>
        <authorList>
            <person name="Nagy L.G."/>
            <person name="Riley R."/>
            <person name="Tritt A."/>
            <person name="Adam C."/>
            <person name="Daum C."/>
            <person name="Floudas D."/>
            <person name="Sun H."/>
            <person name="Yadav J.S."/>
            <person name="Pangilinan J."/>
            <person name="Larsson K.H."/>
            <person name="Matsuura K."/>
            <person name="Barry K."/>
            <person name="Labutti K."/>
            <person name="Kuo R."/>
            <person name="Ohm R.A."/>
            <person name="Bhattacharya S.S."/>
            <person name="Shirouzu T."/>
            <person name="Yoshinaga Y."/>
            <person name="Martin F.M."/>
            <person name="Grigoriev I.V."/>
            <person name="Hibbett D.S."/>
        </authorList>
    </citation>
    <scope>NUCLEOTIDE SEQUENCE [LARGE SCALE GENOMIC DNA]</scope>
    <source>
        <strain evidence="6 7">HHB12733</strain>
    </source>
</reference>
<keyword evidence="6" id="KW-0489">Methyltransferase</keyword>
<dbReference type="NCBIfam" id="TIGR03317">
    <property type="entry name" value="ygfZ_signature"/>
    <property type="match status" value="1"/>
</dbReference>
<dbReference type="InterPro" id="IPR006222">
    <property type="entry name" value="GCVT_N"/>
</dbReference>
<dbReference type="InterPro" id="IPR045179">
    <property type="entry name" value="YgfZ/GcvT"/>
</dbReference>
<dbReference type="GO" id="GO:0016226">
    <property type="term" value="P:iron-sulfur cluster assembly"/>
    <property type="evidence" value="ECO:0007669"/>
    <property type="project" value="TreeGrafter"/>
</dbReference>
<keyword evidence="6" id="KW-0808">Transferase</keyword>
<dbReference type="STRING" id="1353952.A0A165JWB9"/>